<dbReference type="InterPro" id="IPR036861">
    <property type="entry name" value="Endochitinase-like_sf"/>
</dbReference>
<evidence type="ECO:0000256" key="3">
    <source>
        <dbReference type="ARBA" id="ARBA00008682"/>
    </source>
</evidence>
<evidence type="ECO:0000256" key="12">
    <source>
        <dbReference type="PROSITE-ProRule" id="PRU00261"/>
    </source>
</evidence>
<dbReference type="Gene3D" id="3.10.50.10">
    <property type="match status" value="1"/>
</dbReference>
<dbReference type="PROSITE" id="PS51910">
    <property type="entry name" value="GH18_2"/>
    <property type="match status" value="1"/>
</dbReference>
<evidence type="ECO:0000256" key="8">
    <source>
        <dbReference type="ARBA" id="ARBA00023024"/>
    </source>
</evidence>
<evidence type="ECO:0000256" key="4">
    <source>
        <dbReference type="ARBA" id="ARBA00012729"/>
    </source>
</evidence>
<dbReference type="InterPro" id="IPR001223">
    <property type="entry name" value="Glyco_hydro18_cat"/>
</dbReference>
<accession>A0ABY0HI21</accession>
<evidence type="ECO:0000256" key="9">
    <source>
        <dbReference type="ARBA" id="ARBA00023277"/>
    </source>
</evidence>
<keyword evidence="11" id="KW-0624">Polysaccharide degradation</keyword>
<evidence type="ECO:0000256" key="13">
    <source>
        <dbReference type="RuleBase" id="RU000489"/>
    </source>
</evidence>
<dbReference type="InterPro" id="IPR018371">
    <property type="entry name" value="Chitin-binding_1_CS"/>
</dbReference>
<feature type="signal peptide" evidence="14">
    <location>
        <begin position="1"/>
        <end position="31"/>
    </location>
</feature>
<keyword evidence="9" id="KW-0119">Carbohydrate metabolism</keyword>
<evidence type="ECO:0000256" key="14">
    <source>
        <dbReference type="SAM" id="SignalP"/>
    </source>
</evidence>
<reference evidence="17 18" key="1">
    <citation type="submission" date="2018-06" db="EMBL/GenBank/DDBJ databases">
        <title>Complete Genomes of Monosporascus.</title>
        <authorList>
            <person name="Robinson A.J."/>
            <person name="Natvig D.O."/>
        </authorList>
    </citation>
    <scope>NUCLEOTIDE SEQUENCE [LARGE SCALE GENOMIC DNA]</scope>
    <source>
        <strain evidence="17 18">CBS 609.92</strain>
    </source>
</reference>
<dbReference type="Pfam" id="PF14040">
    <property type="entry name" value="DNase_NucA_NucB"/>
    <property type="match status" value="1"/>
</dbReference>
<evidence type="ECO:0000313" key="17">
    <source>
        <dbReference type="EMBL" id="RYO93909.1"/>
    </source>
</evidence>
<keyword evidence="8" id="KW-0146">Chitin degradation</keyword>
<dbReference type="SUPFAM" id="SSF54556">
    <property type="entry name" value="Chitinase insertion domain"/>
    <property type="match status" value="1"/>
</dbReference>
<dbReference type="InterPro" id="IPR011583">
    <property type="entry name" value="Chitinase_II/V-like_cat"/>
</dbReference>
<dbReference type="PROSITE" id="PS00026">
    <property type="entry name" value="CHIT_BIND_I_1"/>
    <property type="match status" value="1"/>
</dbReference>
<keyword evidence="7 13" id="KW-0378">Hydrolase</keyword>
<dbReference type="EMBL" id="QJNS01000014">
    <property type="protein sequence ID" value="RYO93909.1"/>
    <property type="molecule type" value="Genomic_DNA"/>
</dbReference>
<feature type="disulfide bond" evidence="12">
    <location>
        <begin position="91"/>
        <end position="105"/>
    </location>
</feature>
<comment type="catalytic activity">
    <reaction evidence="1">
        <text>Random endo-hydrolysis of N-acetyl-beta-D-glucosaminide (1-&gt;4)-beta-linkages in chitin and chitodextrins.</text>
        <dbReference type="EC" id="3.2.1.14"/>
    </reaction>
</comment>
<evidence type="ECO:0000256" key="5">
    <source>
        <dbReference type="ARBA" id="ARBA00022525"/>
    </source>
</evidence>
<dbReference type="SUPFAM" id="SSF57016">
    <property type="entry name" value="Plant lectins/antimicrobial peptides"/>
    <property type="match status" value="1"/>
</dbReference>
<protein>
    <recommendedName>
        <fullName evidence="4">chitinase</fullName>
        <ecNumber evidence="4">3.2.1.14</ecNumber>
    </recommendedName>
</protein>
<feature type="domain" description="Chitin-binding type-1" evidence="15">
    <location>
        <begin position="72"/>
        <end position="120"/>
    </location>
</feature>
<comment type="caution">
    <text evidence="17">The sequence shown here is derived from an EMBL/GenBank/DDBJ whole genome shotgun (WGS) entry which is preliminary data.</text>
</comment>
<gene>
    <name evidence="17" type="ORF">DL762_000864</name>
</gene>
<evidence type="ECO:0000256" key="6">
    <source>
        <dbReference type="ARBA" id="ARBA00022669"/>
    </source>
</evidence>
<name>A0ABY0HI21_9PEZI</name>
<dbReference type="InterPro" id="IPR050314">
    <property type="entry name" value="Glycosyl_Hydrlase_18"/>
</dbReference>
<dbReference type="CDD" id="cd00035">
    <property type="entry name" value="ChtBD1"/>
    <property type="match status" value="1"/>
</dbReference>
<feature type="disulfide bond" evidence="12">
    <location>
        <begin position="86"/>
        <end position="98"/>
    </location>
</feature>
<dbReference type="PANTHER" id="PTHR11177:SF402">
    <property type="entry name" value="CHITINASE"/>
    <property type="match status" value="1"/>
</dbReference>
<evidence type="ECO:0000256" key="10">
    <source>
        <dbReference type="ARBA" id="ARBA00023295"/>
    </source>
</evidence>
<dbReference type="InterPro" id="IPR017853">
    <property type="entry name" value="GH"/>
</dbReference>
<evidence type="ECO:0000256" key="7">
    <source>
        <dbReference type="ARBA" id="ARBA00022801"/>
    </source>
</evidence>
<dbReference type="InterPro" id="IPR001579">
    <property type="entry name" value="Glyco_hydro_18_chit_AS"/>
</dbReference>
<comment type="caution">
    <text evidence="12">Lacks conserved residue(s) required for the propagation of feature annotation.</text>
</comment>
<dbReference type="InterPro" id="IPR029070">
    <property type="entry name" value="Chitinase_insertion_sf"/>
</dbReference>
<comment type="similarity">
    <text evidence="3">Belongs to the glycosyl hydrolase 18 family. Chitinase class V subfamily.</text>
</comment>
<evidence type="ECO:0000259" key="15">
    <source>
        <dbReference type="PROSITE" id="PS50941"/>
    </source>
</evidence>
<dbReference type="Pfam" id="PF00704">
    <property type="entry name" value="Glyco_hydro_18"/>
    <property type="match status" value="1"/>
</dbReference>
<evidence type="ECO:0000259" key="16">
    <source>
        <dbReference type="PROSITE" id="PS51910"/>
    </source>
</evidence>
<sequence>MKRSYSRLGLNIPLLALVFLTIISPFLHVAAQQNALCSEANPCKVGCCSKNGICGFTEAHCGDGCKGNCDAKAECGEYAPEANQDCPINVCCSRHGFCGVTEEFCGDGCQKNSEGGGCGEPKRNSCAGRDPDTLKLRRRIAYYEIFTEGRSCGVKEPEDLPLAPLTHLNLAFVNFDENWELVDEHQNWVRRAALRKLEYPNLRINIAIGGWAFNDESRQKFVKSVIRYLQMYGLDGVDIDWEYPVAPDRGGQKDDGTNYVVLLADLREEFDAIGAGWEISVAIPSSYWYLRGFELKSMEKYVDYFNLMSYDIYGMWDYDNEWTGPYLKGHTDWSKIDEGLDLLWRNGISPDNVVMGFGFYGRSFTMKDTNCIQPNGVCEFSAGGRPGTCTGEAGVLAYYEIASRNHTLDVARFYEKSTTVKWNVFEASQWVSYDDWESFPDKLNNLASRCLSGLMIWAIDQDTPEFKAMGELFGDYSHLELDGLDRDTAEKLHDMFGQYNGQDCFVTEKCTDGTADERGPGQVCPAGYMSVETAHNPLQRYPHKLDGECKEGWFRHICCPKNSMPHDCEWVGLPERSAFGCTRQCGRGTFELNRDDAKDAKGEAMCYQGTRKLCCRSTQLFDDSCYFEKCEGPLLETEFPTCLGSWDYYTFRHDKPKDDGLCREEYGTRGSPFTKPFKSALCCHKDRPFKNCRWSNFIKDSIVVRDPERMCLPSPCGKDQIQIAKAKTPPVSPNNDGIMTVDCDAVPLPPNYDPYFPYCCDPPAKWSEDWPIDPEDLWEEHFNNREEDKAIWEYSQNFPNNDADGVRGDPTDIDGSDAFGFMMLNGKEEAIDDNFGASHTVVTADPSPSKVKREVITTNQTLIDDVFEHSEETFFVYCNYPTGSKPCEAVWKGGVEDTIIRLPDHVGEGPFARVVSMEPADEEYQLPSHHINHRSLSALHDNPVYKVKIDYNFHMARQDRGNVQIRIDYTNLLGYWDEVTAAEMRKKKRSRIMWEDEFDDDTFHMGHFRERVKRAEKAEPELRRRRAKRNSEFVDTTVPLDFNNLDRDDCEDTTKSTMSKRDSVEKRWWGTFKDWIARLTTVQDGAKGDLPLDYANDIKIFEARAGCPGRAYSAKLRADLQIGMSMQARYAYYYSGTFIPPTKPHMFFYFGIEPEANIGLKLVGDARLGFGSGRKKLVDTIGYPGLAVKGIAAVGPTLDVYGEMKGEVNVHGELRAGVEIKFDKAEAYWPQDDGNINEYDDYLDLGLKDDMPRKPKNGPTIEPANVGIKVGGGKWVGGRTLVDAQLTAFLFSAIKFDARGTWKSVTNTWAYSYGVYLFYNVGYKAKATVLDWIGWSTGERKVHNYLIRLTSYGYSNLSKAYNKDRRFDIYGPVTGEIQLGGGSTKSMLGAAEDLFSHNNMTVYDPARAVFSRADDEDDPGSPTFTNPITCSAGDSKAVTLPELRFNCAAFPPMQLKGVYTTKGLCDGYKKTSGLPMTLTHSPTYKDPNGKYDYIKKRNEKKRGDQCPESWCKSTTQAMHAAIGWTDPKKKILECDEFPWASSEEGGHFKPAGERNTECVPSIQNARGGSCLKLLSRLQSNVGKMEPGIKNIDDRKDQWVRWGGKNNADFDWWFTEGKTLGSNQIKQRFTEYTEKQPIPVGFGHPGPLWTKGDKFSWVFKRNYTFSIIDDGTKSSEWWGATGKSFLVRNKQFRYPNDYASVVCGPFQGINIFDQTDYYKYPTSIGREYNALCITATTLPPVGSGWDDQYSVANCKVDFGTTVTKRSDIGNETKEFKIEYIIDDEDSTLPLKDWLQMDENGEIGAFEDAEDTQWMTPLEES</sequence>
<dbReference type="EC" id="3.2.1.14" evidence="4"/>
<feature type="chain" id="PRO_5045463555" description="chitinase" evidence="14">
    <location>
        <begin position="32"/>
        <end position="1819"/>
    </location>
</feature>
<dbReference type="SUPFAM" id="SSF51445">
    <property type="entry name" value="(Trans)glycosidases"/>
    <property type="match status" value="1"/>
</dbReference>
<keyword evidence="10 13" id="KW-0326">Glycosidase</keyword>
<keyword evidence="6 12" id="KW-0147">Chitin-binding</keyword>
<proteinExistence type="inferred from homology"/>
<evidence type="ECO:0000256" key="1">
    <source>
        <dbReference type="ARBA" id="ARBA00000822"/>
    </source>
</evidence>
<dbReference type="SMART" id="SM00270">
    <property type="entry name" value="ChtBD1"/>
    <property type="match status" value="2"/>
</dbReference>
<keyword evidence="5" id="KW-0964">Secreted</keyword>
<dbReference type="PROSITE" id="PS50941">
    <property type="entry name" value="CHIT_BIND_I_2"/>
    <property type="match status" value="1"/>
</dbReference>
<evidence type="ECO:0000256" key="2">
    <source>
        <dbReference type="ARBA" id="ARBA00004613"/>
    </source>
</evidence>
<dbReference type="Gene3D" id="3.30.60.10">
    <property type="entry name" value="Endochitinase-like"/>
    <property type="match status" value="1"/>
</dbReference>
<dbReference type="PANTHER" id="PTHR11177">
    <property type="entry name" value="CHITINASE"/>
    <property type="match status" value="1"/>
</dbReference>
<keyword evidence="18" id="KW-1185">Reference proteome</keyword>
<dbReference type="SMART" id="SM00636">
    <property type="entry name" value="Glyco_18"/>
    <property type="match status" value="1"/>
</dbReference>
<keyword evidence="14" id="KW-0732">Signal</keyword>
<dbReference type="InterPro" id="IPR001002">
    <property type="entry name" value="Chitin-bd_1"/>
</dbReference>
<comment type="subcellular location">
    <subcellularLocation>
        <location evidence="2">Secreted</location>
    </subcellularLocation>
</comment>
<dbReference type="InterPro" id="IPR029476">
    <property type="entry name" value="DNase_NucA_NucB"/>
</dbReference>
<dbReference type="Pfam" id="PF00187">
    <property type="entry name" value="Chitin_bind_1"/>
    <property type="match status" value="1"/>
</dbReference>
<evidence type="ECO:0000313" key="18">
    <source>
        <dbReference type="Proteomes" id="UP000294003"/>
    </source>
</evidence>
<dbReference type="Gene3D" id="3.20.20.80">
    <property type="entry name" value="Glycosidases"/>
    <property type="match status" value="1"/>
</dbReference>
<dbReference type="PROSITE" id="PS01095">
    <property type="entry name" value="GH18_1"/>
    <property type="match status" value="1"/>
</dbReference>
<organism evidence="17 18">
    <name type="scientific">Monosporascus cannonballus</name>
    <dbReference type="NCBI Taxonomy" id="155416"/>
    <lineage>
        <taxon>Eukaryota</taxon>
        <taxon>Fungi</taxon>
        <taxon>Dikarya</taxon>
        <taxon>Ascomycota</taxon>
        <taxon>Pezizomycotina</taxon>
        <taxon>Sordariomycetes</taxon>
        <taxon>Xylariomycetidae</taxon>
        <taxon>Xylariales</taxon>
        <taxon>Xylariales incertae sedis</taxon>
        <taxon>Monosporascus</taxon>
    </lineage>
</organism>
<keyword evidence="12" id="KW-1015">Disulfide bond</keyword>
<dbReference type="Proteomes" id="UP000294003">
    <property type="component" value="Unassembled WGS sequence"/>
</dbReference>
<evidence type="ECO:0000256" key="11">
    <source>
        <dbReference type="ARBA" id="ARBA00023326"/>
    </source>
</evidence>
<feature type="domain" description="GH18" evidence="16">
    <location>
        <begin position="137"/>
        <end position="476"/>
    </location>
</feature>